<feature type="domain" description="Peptidase M20 dimerisation" evidence="1">
    <location>
        <begin position="202"/>
        <end position="300"/>
    </location>
</feature>
<dbReference type="InterPro" id="IPR017439">
    <property type="entry name" value="Amidohydrolase"/>
</dbReference>
<dbReference type="Pfam" id="PF01546">
    <property type="entry name" value="Peptidase_M20"/>
    <property type="match status" value="1"/>
</dbReference>
<keyword evidence="3" id="KW-1185">Reference proteome</keyword>
<dbReference type="Gene3D" id="3.40.630.10">
    <property type="entry name" value="Zn peptidases"/>
    <property type="match status" value="1"/>
</dbReference>
<dbReference type="PANTHER" id="PTHR11014">
    <property type="entry name" value="PEPTIDASE M20 FAMILY MEMBER"/>
    <property type="match status" value="1"/>
</dbReference>
<sequence>MTGTSSAPRTREAVRVNTLVAGVERELVAVRRHLHAHPELSRMEHETSAYVADRLRRAGLEPRRLPGTGLVCDIGPDPRELGRRRIALRADMDALPVTETSGLPFASVRDGVAHACGHDVHTTTVLGAALVLNQLAQDGLLPVGVRVIFQPAEETQPSGAAELVDEGVLDGVEQIYALHTEPKIECGKVGSRIGAITAASDTVTVTVSSPGGHTSRPHLTGDVVFALGQAITQVPAALGRRMDPRAGVNLTWGTVQAGRAPNAIPAVGTVSGTLRCLDGRAWERAGKLVEEIAEQALRPYDVEVDVRLDRGIPPVVNDERAVRTVDAAAKDVLDPGAVVLTEQSLGGEDFAWYLTKVPGALLRLGTRSPGGRAYDLHRGDIVFDERAIGVGVRVLVRTAQMAGARRR</sequence>
<name>A0ABT5U1G6_9MICO</name>
<evidence type="ECO:0000313" key="2">
    <source>
        <dbReference type="EMBL" id="MDD9207339.1"/>
    </source>
</evidence>
<dbReference type="EMBL" id="JARACI010001087">
    <property type="protein sequence ID" value="MDD9207339.1"/>
    <property type="molecule type" value="Genomic_DNA"/>
</dbReference>
<comment type="caution">
    <text evidence="2">The sequence shown here is derived from an EMBL/GenBank/DDBJ whole genome shotgun (WGS) entry which is preliminary data.</text>
</comment>
<dbReference type="InterPro" id="IPR011650">
    <property type="entry name" value="Peptidase_M20_dimer"/>
</dbReference>
<evidence type="ECO:0000259" key="1">
    <source>
        <dbReference type="Pfam" id="PF07687"/>
    </source>
</evidence>
<evidence type="ECO:0000313" key="3">
    <source>
        <dbReference type="Proteomes" id="UP001165561"/>
    </source>
</evidence>
<dbReference type="SUPFAM" id="SSF55031">
    <property type="entry name" value="Bacterial exopeptidase dimerisation domain"/>
    <property type="match status" value="1"/>
</dbReference>
<dbReference type="PIRSF" id="PIRSF005962">
    <property type="entry name" value="Pept_M20D_amidohydro"/>
    <property type="match status" value="1"/>
</dbReference>
<dbReference type="Pfam" id="PF07687">
    <property type="entry name" value="M20_dimer"/>
    <property type="match status" value="1"/>
</dbReference>
<dbReference type="Gene3D" id="3.30.70.360">
    <property type="match status" value="1"/>
</dbReference>
<dbReference type="SUPFAM" id="SSF53187">
    <property type="entry name" value="Zn-dependent exopeptidases"/>
    <property type="match status" value="1"/>
</dbReference>
<accession>A0ABT5U1G6</accession>
<dbReference type="NCBIfam" id="TIGR01891">
    <property type="entry name" value="amidohydrolases"/>
    <property type="match status" value="1"/>
</dbReference>
<dbReference type="InterPro" id="IPR002933">
    <property type="entry name" value="Peptidase_M20"/>
</dbReference>
<reference evidence="2" key="1">
    <citation type="submission" date="2023-02" db="EMBL/GenBank/DDBJ databases">
        <title>Georgenia sp.10Sc9-8, isolated from a soil sample collected from the Taklamakan desert.</title>
        <authorList>
            <person name="Liu S."/>
        </authorList>
    </citation>
    <scope>NUCLEOTIDE SEQUENCE</scope>
    <source>
        <strain evidence="2">10Sc9-8</strain>
    </source>
</reference>
<dbReference type="PANTHER" id="PTHR11014:SF63">
    <property type="entry name" value="METALLOPEPTIDASE, PUTATIVE (AFU_ORTHOLOGUE AFUA_6G09600)-RELATED"/>
    <property type="match status" value="1"/>
</dbReference>
<dbReference type="InterPro" id="IPR036264">
    <property type="entry name" value="Bact_exopeptidase_dim_dom"/>
</dbReference>
<dbReference type="Proteomes" id="UP001165561">
    <property type="component" value="Unassembled WGS sequence"/>
</dbReference>
<organism evidence="2 3">
    <name type="scientific">Georgenia halotolerans</name>
    <dbReference type="NCBI Taxonomy" id="3028317"/>
    <lineage>
        <taxon>Bacteria</taxon>
        <taxon>Bacillati</taxon>
        <taxon>Actinomycetota</taxon>
        <taxon>Actinomycetes</taxon>
        <taxon>Micrococcales</taxon>
        <taxon>Bogoriellaceae</taxon>
        <taxon>Georgenia</taxon>
    </lineage>
</organism>
<proteinExistence type="predicted"/>
<protein>
    <submittedName>
        <fullName evidence="2">Amidohydrolase</fullName>
    </submittedName>
</protein>
<gene>
    <name evidence="2" type="ORF">PU560_12805</name>
</gene>